<dbReference type="PANTHER" id="PTHR33164">
    <property type="entry name" value="TRANSCRIPTIONAL REGULATOR, MARR FAMILY"/>
    <property type="match status" value="1"/>
</dbReference>
<dbReference type="PROSITE" id="PS50995">
    <property type="entry name" value="HTH_MARR_2"/>
    <property type="match status" value="1"/>
</dbReference>
<dbReference type="AlphaFoldDB" id="A0A542DYG5"/>
<dbReference type="InterPro" id="IPR039422">
    <property type="entry name" value="MarR/SlyA-like"/>
</dbReference>
<proteinExistence type="predicted"/>
<dbReference type="InterPro" id="IPR036388">
    <property type="entry name" value="WH-like_DNA-bd_sf"/>
</dbReference>
<feature type="compositionally biased region" description="Low complexity" evidence="1">
    <location>
        <begin position="160"/>
        <end position="180"/>
    </location>
</feature>
<keyword evidence="3" id="KW-0238">DNA-binding</keyword>
<dbReference type="RefSeq" id="WP_141847643.1">
    <property type="nucleotide sequence ID" value="NZ_BAAAPR010000002.1"/>
</dbReference>
<dbReference type="InterPro" id="IPR000835">
    <property type="entry name" value="HTH_MarR-typ"/>
</dbReference>
<dbReference type="OrthoDB" id="5148120at2"/>
<gene>
    <name evidence="3" type="ORF">FB458_1224</name>
</gene>
<reference evidence="3 4" key="1">
    <citation type="submission" date="2019-06" db="EMBL/GenBank/DDBJ databases">
        <title>Sequencing the genomes of 1000 actinobacteria strains.</title>
        <authorList>
            <person name="Klenk H.-P."/>
        </authorList>
    </citation>
    <scope>NUCLEOTIDE SEQUENCE [LARGE SCALE GENOMIC DNA]</scope>
    <source>
        <strain evidence="3 4">DSM 18607</strain>
    </source>
</reference>
<dbReference type="GO" id="GO:0006950">
    <property type="term" value="P:response to stress"/>
    <property type="evidence" value="ECO:0007669"/>
    <property type="project" value="TreeGrafter"/>
</dbReference>
<dbReference type="Gene3D" id="1.10.10.10">
    <property type="entry name" value="Winged helix-like DNA-binding domain superfamily/Winged helix DNA-binding domain"/>
    <property type="match status" value="1"/>
</dbReference>
<sequence>MTVTTETATAISSSLVRVTKLLHAMRSQMPVQRLLEGLGGPALQGLDHSHVPALFVVSQEPHRVSALAEAVHSDVSTVSRQVTHLTQLGLVEKIGDPADGRAQMVTLTAEGRRVIDELVARRGEWFAHLLQNWSEEDAASFLRHLDRFSGDVAEFRAQLSSHPGSHPGESGTSTSTTEPGQRGPLVHATSHHQES</sequence>
<dbReference type="InterPro" id="IPR036390">
    <property type="entry name" value="WH_DNA-bd_sf"/>
</dbReference>
<organism evidence="3 4">
    <name type="scientific">Lapillicoccus jejuensis</name>
    <dbReference type="NCBI Taxonomy" id="402171"/>
    <lineage>
        <taxon>Bacteria</taxon>
        <taxon>Bacillati</taxon>
        <taxon>Actinomycetota</taxon>
        <taxon>Actinomycetes</taxon>
        <taxon>Micrococcales</taxon>
        <taxon>Intrasporangiaceae</taxon>
        <taxon>Lapillicoccus</taxon>
    </lineage>
</organism>
<keyword evidence="4" id="KW-1185">Reference proteome</keyword>
<protein>
    <submittedName>
        <fullName evidence="3">DNA-binding MarR family transcriptional regulator</fullName>
    </submittedName>
</protein>
<dbReference type="SMART" id="SM00347">
    <property type="entry name" value="HTH_MARR"/>
    <property type="match status" value="1"/>
</dbReference>
<evidence type="ECO:0000256" key="1">
    <source>
        <dbReference type="SAM" id="MobiDB-lite"/>
    </source>
</evidence>
<evidence type="ECO:0000313" key="4">
    <source>
        <dbReference type="Proteomes" id="UP000317893"/>
    </source>
</evidence>
<dbReference type="PANTHER" id="PTHR33164:SF57">
    <property type="entry name" value="MARR-FAMILY TRANSCRIPTIONAL REGULATOR"/>
    <property type="match status" value="1"/>
</dbReference>
<dbReference type="SUPFAM" id="SSF46785">
    <property type="entry name" value="Winged helix' DNA-binding domain"/>
    <property type="match status" value="1"/>
</dbReference>
<accession>A0A542DYG5</accession>
<dbReference type="GO" id="GO:0003677">
    <property type="term" value="F:DNA binding"/>
    <property type="evidence" value="ECO:0007669"/>
    <property type="project" value="UniProtKB-KW"/>
</dbReference>
<dbReference type="GO" id="GO:0003700">
    <property type="term" value="F:DNA-binding transcription factor activity"/>
    <property type="evidence" value="ECO:0007669"/>
    <property type="project" value="InterPro"/>
</dbReference>
<evidence type="ECO:0000259" key="2">
    <source>
        <dbReference type="PROSITE" id="PS50995"/>
    </source>
</evidence>
<name>A0A542DYG5_9MICO</name>
<feature type="domain" description="HTH marR-type" evidence="2">
    <location>
        <begin position="8"/>
        <end position="150"/>
    </location>
</feature>
<dbReference type="EMBL" id="VFMN01000001">
    <property type="protein sequence ID" value="TQJ08140.1"/>
    <property type="molecule type" value="Genomic_DNA"/>
</dbReference>
<dbReference type="Proteomes" id="UP000317893">
    <property type="component" value="Unassembled WGS sequence"/>
</dbReference>
<dbReference type="Pfam" id="PF12802">
    <property type="entry name" value="MarR_2"/>
    <property type="match status" value="1"/>
</dbReference>
<feature type="region of interest" description="Disordered" evidence="1">
    <location>
        <begin position="159"/>
        <end position="195"/>
    </location>
</feature>
<evidence type="ECO:0000313" key="3">
    <source>
        <dbReference type="EMBL" id="TQJ08140.1"/>
    </source>
</evidence>
<comment type="caution">
    <text evidence="3">The sequence shown here is derived from an EMBL/GenBank/DDBJ whole genome shotgun (WGS) entry which is preliminary data.</text>
</comment>